<feature type="region of interest" description="Disordered" evidence="11">
    <location>
        <begin position="782"/>
        <end position="858"/>
    </location>
</feature>
<evidence type="ECO:0000259" key="13">
    <source>
        <dbReference type="PROSITE" id="PS50219"/>
    </source>
</evidence>
<feature type="region of interest" description="Disordered" evidence="11">
    <location>
        <begin position="302"/>
        <end position="331"/>
    </location>
</feature>
<evidence type="ECO:0000256" key="9">
    <source>
        <dbReference type="ARBA" id="ARBA00048679"/>
    </source>
</evidence>
<dbReference type="Pfam" id="PF00780">
    <property type="entry name" value="CNH"/>
    <property type="match status" value="2"/>
</dbReference>
<comment type="catalytic activity">
    <reaction evidence="8">
        <text>L-threonyl-[protein] + ATP = O-phospho-L-threonyl-[protein] + ADP + H(+)</text>
        <dbReference type="Rhea" id="RHEA:46608"/>
        <dbReference type="Rhea" id="RHEA-COMP:11060"/>
        <dbReference type="Rhea" id="RHEA-COMP:11605"/>
        <dbReference type="ChEBI" id="CHEBI:15378"/>
        <dbReference type="ChEBI" id="CHEBI:30013"/>
        <dbReference type="ChEBI" id="CHEBI:30616"/>
        <dbReference type="ChEBI" id="CHEBI:61977"/>
        <dbReference type="ChEBI" id="CHEBI:456216"/>
        <dbReference type="EC" id="2.7.11.1"/>
    </reaction>
</comment>
<dbReference type="PANTHER" id="PTHR47096">
    <property type="entry name" value="MISSHAPEN LIKE KINASE 1"/>
    <property type="match status" value="1"/>
</dbReference>
<comment type="catalytic activity">
    <reaction evidence="9">
        <text>L-seryl-[protein] + ATP = O-phospho-L-seryl-[protein] + ADP + H(+)</text>
        <dbReference type="Rhea" id="RHEA:17989"/>
        <dbReference type="Rhea" id="RHEA-COMP:9863"/>
        <dbReference type="Rhea" id="RHEA-COMP:11604"/>
        <dbReference type="ChEBI" id="CHEBI:15378"/>
        <dbReference type="ChEBI" id="CHEBI:29999"/>
        <dbReference type="ChEBI" id="CHEBI:30616"/>
        <dbReference type="ChEBI" id="CHEBI:83421"/>
        <dbReference type="ChEBI" id="CHEBI:456216"/>
        <dbReference type="EC" id="2.7.11.1"/>
    </reaction>
</comment>
<evidence type="ECO:0000259" key="12">
    <source>
        <dbReference type="PROSITE" id="PS50011"/>
    </source>
</evidence>
<reference evidence="15" key="1">
    <citation type="submission" date="2023-03" db="UniProtKB">
        <authorList>
            <consortium name="WormBaseParasite"/>
        </authorList>
    </citation>
    <scope>IDENTIFICATION</scope>
</reference>
<evidence type="ECO:0000256" key="7">
    <source>
        <dbReference type="ARBA" id="ARBA00022840"/>
    </source>
</evidence>
<dbReference type="SMART" id="SM00220">
    <property type="entry name" value="S_TKc"/>
    <property type="match status" value="1"/>
</dbReference>
<feature type="compositionally biased region" description="Low complexity" evidence="11">
    <location>
        <begin position="782"/>
        <end position="798"/>
    </location>
</feature>
<feature type="region of interest" description="Disordered" evidence="11">
    <location>
        <begin position="650"/>
        <end position="690"/>
    </location>
</feature>
<dbReference type="FunFam" id="1.10.510.10:FF:000003">
    <property type="entry name" value="TRAF2 and NCK-interacting protein kinase isoform 4"/>
    <property type="match status" value="1"/>
</dbReference>
<evidence type="ECO:0000256" key="4">
    <source>
        <dbReference type="ARBA" id="ARBA00022679"/>
    </source>
</evidence>
<dbReference type="SMART" id="SM00036">
    <property type="entry name" value="CNH"/>
    <property type="match status" value="1"/>
</dbReference>
<dbReference type="CDD" id="cd06608">
    <property type="entry name" value="STKc_myosinIII_N_like"/>
    <property type="match status" value="1"/>
</dbReference>
<dbReference type="WBParaSite" id="ALUE_0001042301-mRNA-1">
    <property type="protein sequence ID" value="ALUE_0001042301-mRNA-1"/>
    <property type="gene ID" value="ALUE_0001042301"/>
</dbReference>
<comment type="similarity">
    <text evidence="1">Belongs to the protein kinase superfamily. STE Ser/Thr protein kinase family. STE20 subfamily.</text>
</comment>
<feature type="region of interest" description="Disordered" evidence="11">
    <location>
        <begin position="445"/>
        <end position="559"/>
    </location>
</feature>
<dbReference type="PROSITE" id="PS50011">
    <property type="entry name" value="PROTEIN_KINASE_DOM"/>
    <property type="match status" value="1"/>
</dbReference>
<sequence length="1302" mass="144830">MSSNSLDDIDLNALRDPAGIFELIEVVGNGTYGQVYKGRHVKTAQLAAIKIMNINEEEEEEIKMEINMLKKYSHHRNIATYYGAFIKKLPSSTGKHDQLWLVMEFCGSGSVTDLVKSTKGACLKEDWIAYICREILRGLYHLHQNKVIHRDIKGQNVLLTDSGEVKLVDFGVSAQLDRTVGRRNTFIGTPYWMAPEVIACDENPEATYDSRSDLWSLGITALEMAEGHPPLVDMHPMRALFLIPRNAPPRLKRGKKWFKFESFIETVLVKDYHQRPYTDQLLRHPFIRDQPPERQTRIAIKDHQDRHRRINAKKDETEYEYSGSDDDENHAQNAKVVDLGAEMASIMQPGHENTLRKGFQRLQENNRNMFEHSPGGQPPRQRVSAGGPLALSSSGHHHHSSHQQQLKHPSTSQSYHRPKMASIMQPGHENTLRKGFQRLQENNRNMFEHSPGGQPPRQRVSAGGPLALSSSGHHHHSSHQQQLKHPSTSQSYHRPTFGLAANDSPREHVKLRQQQVDPRMALNSSGAHQRYVGEQSRRSQRPLSHHQSRGISPHHGAIIGPQQNHPAAPHLADLANYERKRRSEKEAARAARDRSAASRDALRTPPHITRVSASIAASPPMRKMSEPLLNGRPENQDLDVLANELTRMGRHQDQNGSCSPPPPAPPPRDTSIMGAVEENTSPHDGTLLASEPALRHSVLEEGTLRGPNKPLPPTPSDQSPASDVPGDDGTLLITHKRNSSADIARRNNGDSSAHVRLSQMVKAASMPDQPPDAAEIIIGCTESSSSEGSNNSSPRGSPLDARKSAARASGSRCAVMPDLLPKTPPTERNTAPPLAFTKDQSSASIESQSVDEYPMGGSNLPSNHIPLAARDREKSFVGYFGAGMGSSGTVNRPGRAQDTSQVQVNVNPNPVGSGASGHSDGDAPEIRKYKKKFSGDILCAALWGVNLLIGTDSGLMLLDRSGQGKVYQLITRRRFEQMSVLEGQNILVTISGRKRRIRVYYLSWLKQKILRTEGVSGIELITRRRFEQMSVLEGQNILVTISGRKRRIRVYYLSWLKQKILRTEGVSGIELEKRNGWVNVGDLQGAVHFKVVRYERIKFLVVGLENAIEIYAWAPKPYHKFMAFKAFTQLAHLPLIVDLTVEENARLKVLYGSREGFHAIDLDSGSIDDIYAPPNTETAVSPHCIVILPNSNGMQLLLCYNNEGVYVSTYGKATKNVFLQWGETPSSVAYISTGQIMGWGNKAIEIRSVETGHLDGVFMHKKAQKLKFLCERNDKVFFSSAKGGGSCQIYFMTLNKPGLSNW</sequence>
<dbReference type="InterPro" id="IPR051700">
    <property type="entry name" value="STE20_Ser-Thr_kinase"/>
</dbReference>
<feature type="compositionally biased region" description="Polar residues" evidence="11">
    <location>
        <begin position="512"/>
        <end position="527"/>
    </location>
</feature>
<dbReference type="FunFam" id="3.30.200.20:FF:000006">
    <property type="entry name" value="TRAF2 and NCK-interacting protein kinase isoform 4"/>
    <property type="match status" value="1"/>
</dbReference>
<evidence type="ECO:0000313" key="15">
    <source>
        <dbReference type="WBParaSite" id="ALUE_0001042301-mRNA-1"/>
    </source>
</evidence>
<feature type="compositionally biased region" description="Basic and acidic residues" evidence="11">
    <location>
        <begin position="579"/>
        <end position="602"/>
    </location>
</feature>
<feature type="compositionally biased region" description="Pro residues" evidence="11">
    <location>
        <begin position="659"/>
        <end position="668"/>
    </location>
</feature>
<keyword evidence="3" id="KW-0723">Serine/threonine-protein kinase</keyword>
<dbReference type="InterPro" id="IPR011009">
    <property type="entry name" value="Kinase-like_dom_sf"/>
</dbReference>
<feature type="region of interest" description="Disordered" evidence="11">
    <location>
        <begin position="368"/>
        <end position="416"/>
    </location>
</feature>
<feature type="compositionally biased region" description="Polar residues" evidence="11">
    <location>
        <begin position="838"/>
        <end position="850"/>
    </location>
</feature>
<feature type="domain" description="CNH" evidence="13">
    <location>
        <begin position="934"/>
        <end position="1276"/>
    </location>
</feature>
<dbReference type="PANTHER" id="PTHR47096:SF1">
    <property type="entry name" value="MISSHAPEN LIKE KINASE 1"/>
    <property type="match status" value="1"/>
</dbReference>
<dbReference type="Gene3D" id="3.30.200.20">
    <property type="entry name" value="Phosphorylase Kinase, domain 1"/>
    <property type="match status" value="1"/>
</dbReference>
<evidence type="ECO:0000256" key="8">
    <source>
        <dbReference type="ARBA" id="ARBA00047899"/>
    </source>
</evidence>
<protein>
    <recommendedName>
        <fullName evidence="2">non-specific serine/threonine protein kinase</fullName>
        <ecNumber evidence="2">2.7.11.1</ecNumber>
    </recommendedName>
</protein>
<proteinExistence type="inferred from homology"/>
<keyword evidence="4" id="KW-0808">Transferase</keyword>
<dbReference type="SUPFAM" id="SSF56112">
    <property type="entry name" value="Protein kinase-like (PK-like)"/>
    <property type="match status" value="1"/>
</dbReference>
<organism evidence="14 15">
    <name type="scientific">Ascaris lumbricoides</name>
    <name type="common">Giant roundworm</name>
    <dbReference type="NCBI Taxonomy" id="6252"/>
    <lineage>
        <taxon>Eukaryota</taxon>
        <taxon>Metazoa</taxon>
        <taxon>Ecdysozoa</taxon>
        <taxon>Nematoda</taxon>
        <taxon>Chromadorea</taxon>
        <taxon>Rhabditida</taxon>
        <taxon>Spirurina</taxon>
        <taxon>Ascaridomorpha</taxon>
        <taxon>Ascaridoidea</taxon>
        <taxon>Ascarididae</taxon>
        <taxon>Ascaris</taxon>
    </lineage>
</organism>
<evidence type="ECO:0000256" key="1">
    <source>
        <dbReference type="ARBA" id="ARBA00008874"/>
    </source>
</evidence>
<dbReference type="GO" id="GO:0004674">
    <property type="term" value="F:protein serine/threonine kinase activity"/>
    <property type="evidence" value="ECO:0007669"/>
    <property type="project" value="UniProtKB-KW"/>
</dbReference>
<feature type="region of interest" description="Disordered" evidence="11">
    <location>
        <begin position="703"/>
        <end position="753"/>
    </location>
</feature>
<accession>A0A9J2PLP8</accession>
<keyword evidence="5 10" id="KW-0547">Nucleotide-binding</keyword>
<feature type="region of interest" description="Disordered" evidence="11">
    <location>
        <begin position="579"/>
        <end position="635"/>
    </location>
</feature>
<dbReference type="EC" id="2.7.11.1" evidence="2"/>
<dbReference type="PROSITE" id="PS50219">
    <property type="entry name" value="CNH"/>
    <property type="match status" value="1"/>
</dbReference>
<keyword evidence="6" id="KW-0418">Kinase</keyword>
<dbReference type="Pfam" id="PF00069">
    <property type="entry name" value="Pkinase"/>
    <property type="match status" value="1"/>
</dbReference>
<dbReference type="InterPro" id="IPR008271">
    <property type="entry name" value="Ser/Thr_kinase_AS"/>
</dbReference>
<evidence type="ECO:0000256" key="5">
    <source>
        <dbReference type="ARBA" id="ARBA00022741"/>
    </source>
</evidence>
<evidence type="ECO:0000256" key="11">
    <source>
        <dbReference type="SAM" id="MobiDB-lite"/>
    </source>
</evidence>
<feature type="compositionally biased region" description="Basic residues" evidence="11">
    <location>
        <begin position="538"/>
        <end position="548"/>
    </location>
</feature>
<keyword evidence="14" id="KW-1185">Reference proteome</keyword>
<dbReference type="InterPro" id="IPR001180">
    <property type="entry name" value="CNH_dom"/>
</dbReference>
<dbReference type="GO" id="GO:0005524">
    <property type="term" value="F:ATP binding"/>
    <property type="evidence" value="ECO:0007669"/>
    <property type="project" value="UniProtKB-UniRule"/>
</dbReference>
<feature type="compositionally biased region" description="Low complexity" evidence="11">
    <location>
        <begin position="461"/>
        <end position="471"/>
    </location>
</feature>
<dbReference type="GO" id="GO:0005829">
    <property type="term" value="C:cytosol"/>
    <property type="evidence" value="ECO:0007669"/>
    <property type="project" value="TreeGrafter"/>
</dbReference>
<feature type="compositionally biased region" description="Acidic residues" evidence="11">
    <location>
        <begin position="317"/>
        <end position="328"/>
    </location>
</feature>
<evidence type="ECO:0000256" key="6">
    <source>
        <dbReference type="ARBA" id="ARBA00022777"/>
    </source>
</evidence>
<dbReference type="InterPro" id="IPR000719">
    <property type="entry name" value="Prot_kinase_dom"/>
</dbReference>
<evidence type="ECO:0000313" key="14">
    <source>
        <dbReference type="Proteomes" id="UP000036681"/>
    </source>
</evidence>
<dbReference type="Gene3D" id="1.10.510.10">
    <property type="entry name" value="Transferase(Phosphotransferase) domain 1"/>
    <property type="match status" value="1"/>
</dbReference>
<dbReference type="PROSITE" id="PS00107">
    <property type="entry name" value="PROTEIN_KINASE_ATP"/>
    <property type="match status" value="1"/>
</dbReference>
<feature type="domain" description="Protein kinase" evidence="12">
    <location>
        <begin position="21"/>
        <end position="287"/>
    </location>
</feature>
<dbReference type="PROSITE" id="PS00108">
    <property type="entry name" value="PROTEIN_KINASE_ST"/>
    <property type="match status" value="1"/>
</dbReference>
<evidence type="ECO:0000256" key="2">
    <source>
        <dbReference type="ARBA" id="ARBA00012513"/>
    </source>
</evidence>
<feature type="binding site" evidence="10">
    <location>
        <position position="50"/>
    </location>
    <ligand>
        <name>ATP</name>
        <dbReference type="ChEBI" id="CHEBI:30616"/>
    </ligand>
</feature>
<evidence type="ECO:0000256" key="10">
    <source>
        <dbReference type="PROSITE-ProRule" id="PRU10141"/>
    </source>
</evidence>
<evidence type="ECO:0000256" key="3">
    <source>
        <dbReference type="ARBA" id="ARBA00022527"/>
    </source>
</evidence>
<dbReference type="Proteomes" id="UP000036681">
    <property type="component" value="Unplaced"/>
</dbReference>
<dbReference type="InterPro" id="IPR017441">
    <property type="entry name" value="Protein_kinase_ATP_BS"/>
</dbReference>
<feature type="compositionally biased region" description="Low complexity" evidence="11">
    <location>
        <begin position="384"/>
        <end position="394"/>
    </location>
</feature>
<name>A0A9J2PLP8_ASCLU</name>
<keyword evidence="7 10" id="KW-0067">ATP-binding</keyword>